<feature type="non-terminal residue" evidence="2">
    <location>
        <position position="193"/>
    </location>
</feature>
<reference evidence="2 3" key="1">
    <citation type="submission" date="2024-05" db="EMBL/GenBank/DDBJ databases">
        <authorList>
            <person name="Wallberg A."/>
        </authorList>
    </citation>
    <scope>NUCLEOTIDE SEQUENCE [LARGE SCALE GENOMIC DNA]</scope>
</reference>
<keyword evidence="3" id="KW-1185">Reference proteome</keyword>
<feature type="region of interest" description="Disordered" evidence="1">
    <location>
        <begin position="107"/>
        <end position="130"/>
    </location>
</feature>
<feature type="non-terminal residue" evidence="2">
    <location>
        <position position="1"/>
    </location>
</feature>
<name>A0AAV2QDM3_MEGNR</name>
<feature type="region of interest" description="Disordered" evidence="1">
    <location>
        <begin position="39"/>
        <end position="66"/>
    </location>
</feature>
<dbReference type="Proteomes" id="UP001497623">
    <property type="component" value="Unassembled WGS sequence"/>
</dbReference>
<evidence type="ECO:0000313" key="3">
    <source>
        <dbReference type="Proteomes" id="UP001497623"/>
    </source>
</evidence>
<gene>
    <name evidence="2" type="ORF">MNOR_LOCUS9994</name>
</gene>
<dbReference type="EMBL" id="CAXKWB010004952">
    <property type="protein sequence ID" value="CAL4075887.1"/>
    <property type="molecule type" value="Genomic_DNA"/>
</dbReference>
<organism evidence="2 3">
    <name type="scientific">Meganyctiphanes norvegica</name>
    <name type="common">Northern krill</name>
    <name type="synonym">Thysanopoda norvegica</name>
    <dbReference type="NCBI Taxonomy" id="48144"/>
    <lineage>
        <taxon>Eukaryota</taxon>
        <taxon>Metazoa</taxon>
        <taxon>Ecdysozoa</taxon>
        <taxon>Arthropoda</taxon>
        <taxon>Crustacea</taxon>
        <taxon>Multicrustacea</taxon>
        <taxon>Malacostraca</taxon>
        <taxon>Eumalacostraca</taxon>
        <taxon>Eucarida</taxon>
        <taxon>Euphausiacea</taxon>
        <taxon>Euphausiidae</taxon>
        <taxon>Meganyctiphanes</taxon>
    </lineage>
</organism>
<sequence>PDSSLGTVVDFAPEVAPESTHEVPSKSISKTCLEALPESVPKASLESASKTSLDVSPKAVPEPVSEATIQPALVDVPNKFSETSIEDDPENALVVLPEVTMKTSLEPASETFPELQISPEPVPSQPSVEPQVSEALIAPITAVSDPPVELETVKGIPEHVPYLIIGAGTSSVAAFRAIKARDAKAKVSSISYE</sequence>
<comment type="caution">
    <text evidence="2">The sequence shown here is derived from an EMBL/GenBank/DDBJ whole genome shotgun (WGS) entry which is preliminary data.</text>
</comment>
<proteinExistence type="predicted"/>
<dbReference type="AlphaFoldDB" id="A0AAV2QDM3"/>
<evidence type="ECO:0000256" key="1">
    <source>
        <dbReference type="SAM" id="MobiDB-lite"/>
    </source>
</evidence>
<accession>A0AAV2QDM3</accession>
<protein>
    <submittedName>
        <fullName evidence="2">Uncharacterized protein</fullName>
    </submittedName>
</protein>
<evidence type="ECO:0000313" key="2">
    <source>
        <dbReference type="EMBL" id="CAL4075887.1"/>
    </source>
</evidence>